<dbReference type="Proteomes" id="UP000517252">
    <property type="component" value="Unassembled WGS sequence"/>
</dbReference>
<comment type="caution">
    <text evidence="2">The sequence shown here is derived from an EMBL/GenBank/DDBJ whole genome shotgun (WGS) entry which is preliminary data.</text>
</comment>
<gene>
    <name evidence="2" type="ORF">TASIC1_0008033600</name>
</gene>
<dbReference type="AlphaFoldDB" id="A0A6V8QZI5"/>
<protein>
    <recommendedName>
        <fullName evidence="4">F-box domain-containing protein</fullName>
    </recommendedName>
</protein>
<evidence type="ECO:0000313" key="2">
    <source>
        <dbReference type="EMBL" id="GFP57495.1"/>
    </source>
</evidence>
<evidence type="ECO:0000313" key="3">
    <source>
        <dbReference type="Proteomes" id="UP000517252"/>
    </source>
</evidence>
<dbReference type="EMBL" id="BLZH01000008">
    <property type="protein sequence ID" value="GFP57495.1"/>
    <property type="molecule type" value="Genomic_DNA"/>
</dbReference>
<organism evidence="2 3">
    <name type="scientific">Trichoderma asperellum</name>
    <name type="common">Filamentous fungus</name>
    <dbReference type="NCBI Taxonomy" id="101201"/>
    <lineage>
        <taxon>Eukaryota</taxon>
        <taxon>Fungi</taxon>
        <taxon>Dikarya</taxon>
        <taxon>Ascomycota</taxon>
        <taxon>Pezizomycotina</taxon>
        <taxon>Sordariomycetes</taxon>
        <taxon>Hypocreomycetidae</taxon>
        <taxon>Hypocreales</taxon>
        <taxon>Hypocreaceae</taxon>
        <taxon>Trichoderma</taxon>
    </lineage>
</organism>
<reference evidence="2 3" key="1">
    <citation type="submission" date="2020-07" db="EMBL/GenBank/DDBJ databases">
        <title>Trichoderma asperellum IC-1 whole genome shotgun sequence.</title>
        <authorList>
            <person name="Kanamasa S."/>
            <person name="Takahashi H."/>
        </authorList>
    </citation>
    <scope>NUCLEOTIDE SEQUENCE [LARGE SCALE GENOMIC DNA]</scope>
    <source>
        <strain evidence="2 3">IC-1</strain>
    </source>
</reference>
<sequence>MMEASLDTVLVSSSTDSKQRPELETQPRISLDDLAPETLLAIITELTDLDSLYNLIVASPIAWRLFNKYARLITETVLSSPDSLLAPGIQQFIRALILIRNSQKPFSCPDDFIYFIHKHMAKNCDNGIKYDDLDNLTAAVTPSLAAAITVGKPPSEILWSVVATARHVSVLTHSCLEFYLVRIRSPSFTLKYLDNGLKPIDPDEPAPPYMNDYDGTPLVTADIGPPGWVEETRVLRALWFVQLAQEMILSAPEWKNFENGAKFKNSQEFIRGNVNHSLINGPAEEVKTVMEYLESLGTQPEAEQKGPYYRLPRPPKGYSDAGWIMPLPELRQQEWKDGLCYRLVYPNKVVEFELPLDAKELSPDMKDMKGEPSRSTVSRWDQTCTAIDGPCTNIEYWAGISSDMLSSPIVGVKFDSYRRLGFALWDRKRMFFLGLIPGLYETWSFEKTAQYIFAWESILPEGEAQRLKEALRARARFNEYLWPNEIMW</sequence>
<accession>A0A6V8QZI5</accession>
<dbReference type="OrthoDB" id="4358152at2759"/>
<feature type="region of interest" description="Disordered" evidence="1">
    <location>
        <begin position="1"/>
        <end position="26"/>
    </location>
</feature>
<name>A0A6V8QZI5_TRIAP</name>
<proteinExistence type="predicted"/>
<evidence type="ECO:0008006" key="4">
    <source>
        <dbReference type="Google" id="ProtNLM"/>
    </source>
</evidence>
<evidence type="ECO:0000256" key="1">
    <source>
        <dbReference type="SAM" id="MobiDB-lite"/>
    </source>
</evidence>